<dbReference type="InterPro" id="IPR041118">
    <property type="entry name" value="Rx_N"/>
</dbReference>
<evidence type="ECO:0000259" key="8">
    <source>
        <dbReference type="Pfam" id="PF23559"/>
    </source>
</evidence>
<keyword evidence="3" id="KW-0677">Repeat</keyword>
<name>A0AAV9AYI6_ACOGR</name>
<dbReference type="GO" id="GO:0043531">
    <property type="term" value="F:ADP binding"/>
    <property type="evidence" value="ECO:0007669"/>
    <property type="project" value="InterPro"/>
</dbReference>
<dbReference type="InterPro" id="IPR038005">
    <property type="entry name" value="RX-like_CC"/>
</dbReference>
<dbReference type="GO" id="GO:0042742">
    <property type="term" value="P:defense response to bacterium"/>
    <property type="evidence" value="ECO:0007669"/>
    <property type="project" value="UniProtKB-ARBA"/>
</dbReference>
<evidence type="ECO:0000313" key="11">
    <source>
        <dbReference type="Proteomes" id="UP001179952"/>
    </source>
</evidence>
<evidence type="ECO:0000259" key="9">
    <source>
        <dbReference type="Pfam" id="PF23598"/>
    </source>
</evidence>
<dbReference type="Pfam" id="PF23598">
    <property type="entry name" value="LRR_14"/>
    <property type="match status" value="1"/>
</dbReference>
<evidence type="ECO:0000256" key="4">
    <source>
        <dbReference type="ARBA" id="ARBA00022741"/>
    </source>
</evidence>
<reference evidence="10" key="1">
    <citation type="journal article" date="2023" name="Nat. Commun.">
        <title>Diploid and tetraploid genomes of Acorus and the evolution of monocots.</title>
        <authorList>
            <person name="Ma L."/>
            <person name="Liu K.W."/>
            <person name="Li Z."/>
            <person name="Hsiao Y.Y."/>
            <person name="Qi Y."/>
            <person name="Fu T."/>
            <person name="Tang G.D."/>
            <person name="Zhang D."/>
            <person name="Sun W.H."/>
            <person name="Liu D.K."/>
            <person name="Li Y."/>
            <person name="Chen G.Z."/>
            <person name="Liu X.D."/>
            <person name="Liao X.Y."/>
            <person name="Jiang Y.T."/>
            <person name="Yu X."/>
            <person name="Hao Y."/>
            <person name="Huang J."/>
            <person name="Zhao X.W."/>
            <person name="Ke S."/>
            <person name="Chen Y.Y."/>
            <person name="Wu W.L."/>
            <person name="Hsu J.L."/>
            <person name="Lin Y.F."/>
            <person name="Huang M.D."/>
            <person name="Li C.Y."/>
            <person name="Huang L."/>
            <person name="Wang Z.W."/>
            <person name="Zhao X."/>
            <person name="Zhong W.Y."/>
            <person name="Peng D.H."/>
            <person name="Ahmad S."/>
            <person name="Lan S."/>
            <person name="Zhang J.S."/>
            <person name="Tsai W.C."/>
            <person name="Van de Peer Y."/>
            <person name="Liu Z.J."/>
        </authorList>
    </citation>
    <scope>NUCLEOTIDE SEQUENCE</scope>
    <source>
        <strain evidence="10">SCP</strain>
    </source>
</reference>
<comment type="similarity">
    <text evidence="1">Belongs to the disease resistance NB-LRR family.</text>
</comment>
<keyword evidence="4" id="KW-0547">Nucleotide-binding</keyword>
<comment type="caution">
    <text evidence="10">The sequence shown here is derived from an EMBL/GenBank/DDBJ whole genome shotgun (WGS) entry which is preliminary data.</text>
</comment>
<dbReference type="InterPro" id="IPR058922">
    <property type="entry name" value="WHD_DRP"/>
</dbReference>
<dbReference type="InterPro" id="IPR042197">
    <property type="entry name" value="Apaf_helical"/>
</dbReference>
<dbReference type="FunFam" id="1.10.10.10:FF:000322">
    <property type="entry name" value="Probable disease resistance protein At1g63360"/>
    <property type="match status" value="1"/>
</dbReference>
<dbReference type="Gene3D" id="1.20.5.4130">
    <property type="match status" value="1"/>
</dbReference>
<dbReference type="Pfam" id="PF18052">
    <property type="entry name" value="Rx_N"/>
    <property type="match status" value="1"/>
</dbReference>
<proteinExistence type="inferred from homology"/>
<reference evidence="10" key="2">
    <citation type="submission" date="2023-06" db="EMBL/GenBank/DDBJ databases">
        <authorList>
            <person name="Ma L."/>
            <person name="Liu K.-W."/>
            <person name="Li Z."/>
            <person name="Hsiao Y.-Y."/>
            <person name="Qi Y."/>
            <person name="Fu T."/>
            <person name="Tang G."/>
            <person name="Zhang D."/>
            <person name="Sun W.-H."/>
            <person name="Liu D.-K."/>
            <person name="Li Y."/>
            <person name="Chen G.-Z."/>
            <person name="Liu X.-D."/>
            <person name="Liao X.-Y."/>
            <person name="Jiang Y.-T."/>
            <person name="Yu X."/>
            <person name="Hao Y."/>
            <person name="Huang J."/>
            <person name="Zhao X.-W."/>
            <person name="Ke S."/>
            <person name="Chen Y.-Y."/>
            <person name="Wu W.-L."/>
            <person name="Hsu J.-L."/>
            <person name="Lin Y.-F."/>
            <person name="Huang M.-D."/>
            <person name="Li C.-Y."/>
            <person name="Huang L."/>
            <person name="Wang Z.-W."/>
            <person name="Zhao X."/>
            <person name="Zhong W.-Y."/>
            <person name="Peng D.-H."/>
            <person name="Ahmad S."/>
            <person name="Lan S."/>
            <person name="Zhang J.-S."/>
            <person name="Tsai W.-C."/>
            <person name="Van De Peer Y."/>
            <person name="Liu Z.-J."/>
        </authorList>
    </citation>
    <scope>NUCLEOTIDE SEQUENCE</scope>
    <source>
        <strain evidence="10">SCP</strain>
        <tissue evidence="10">Leaves</tissue>
    </source>
</reference>
<dbReference type="Gene3D" id="1.10.8.430">
    <property type="entry name" value="Helical domain of apoptotic protease-activating factors"/>
    <property type="match status" value="1"/>
</dbReference>
<gene>
    <name evidence="10" type="ORF">QJS04_geneDACA006868</name>
</gene>
<evidence type="ECO:0000256" key="5">
    <source>
        <dbReference type="ARBA" id="ARBA00022821"/>
    </source>
</evidence>
<evidence type="ECO:0000259" key="6">
    <source>
        <dbReference type="Pfam" id="PF00931"/>
    </source>
</evidence>
<dbReference type="AlphaFoldDB" id="A0AAV9AYI6"/>
<evidence type="ECO:0000256" key="3">
    <source>
        <dbReference type="ARBA" id="ARBA00022737"/>
    </source>
</evidence>
<dbReference type="SUPFAM" id="SSF52058">
    <property type="entry name" value="L domain-like"/>
    <property type="match status" value="1"/>
</dbReference>
<evidence type="ECO:0000256" key="1">
    <source>
        <dbReference type="ARBA" id="ARBA00008894"/>
    </source>
</evidence>
<keyword evidence="11" id="KW-1185">Reference proteome</keyword>
<dbReference type="InterPro" id="IPR002182">
    <property type="entry name" value="NB-ARC"/>
</dbReference>
<sequence>MAEAVVGFLIMKIGQLLTPEAVQIVWALSTEERKMLTNVRKDMDDIKDELEMIRAFIREADQKMEMSGPTSVWVKQVRDIAYDVEDVIDEFTCFIVGEHRKRGIRGSVSKAVHRSRNLGTWHDIAHKLKDVKEKITNIAERRLRYDIKGINEGSSSNSEGSDTLMIQTNLSQFAADDVDIIGMGFSKDILLTWLTDMDAECTRISVWGMGGLGKTTLVSQVYKTDRAKKYFECHAWVTVSQTYKADNLLKNIINDLFQEKGEATPLDSVHPMDTRRLGELIQEKLQDKRYVVVLDDVWSMEPWEKIRHAFPCNKCGSRIIFTTRNQESAFSLASPSRAFEVHPLKYEEAWALFCRKAFLTNPDRSCPDELKDSASAIVKKCDGLPLAIVTLGGVMYKKTSVFRWQNMDNSLNWVLADDQQVDKMKSILMLSFHDLPHYLKNCFLYCSIFPEDHLINRKRLIRLWVAEGYIQGRDGMTMEEVAEEYLNELVLRSMLQVVKMNEWGRVKECRMHDLVREVAISTSRTQNICTLFNGGEAWPGDRTRRLAIHKMSKNVKPSADLSHLRSLLLFDKGDHSLNLISNAMEKSTFKFLKVLELQGANITSIPNEVADLFNLSYLSLRHTKVKALPKHVGKLHNLQTLDLHHSEVEELPGEIIECHNLRHLFMLRRPNPGYVNFGMFTPKGIWELNHLQSLQGICSEKELVRHVKKLENLKSFGIFQVQHSEVTDLCESVSQMKFLNNLIIKACDGGKGLLKLEGLHPSPLLQKLFLGGHLDGVPYWFHSLSNLKEINLVRSGLKEDPLPSLGLLPKLVSIQLYRAYDGQRLCFNSRSFPALKKIWLYKLDMLNEIIIEKGAMQSIQDIALVMCKELKVLPQGIEHVSTLRTLYMEDMAEELLAKMRGHDHSKVKCIPIVRHVIRIDGNALQENLS</sequence>
<dbReference type="EMBL" id="JAUJYN010000006">
    <property type="protein sequence ID" value="KAK1269458.1"/>
    <property type="molecule type" value="Genomic_DNA"/>
</dbReference>
<dbReference type="CDD" id="cd14798">
    <property type="entry name" value="RX-CC_like"/>
    <property type="match status" value="1"/>
</dbReference>
<dbReference type="InterPro" id="IPR027417">
    <property type="entry name" value="P-loop_NTPase"/>
</dbReference>
<accession>A0AAV9AYI6</accession>
<feature type="domain" description="Disease resistance N-terminal" evidence="7">
    <location>
        <begin position="5"/>
        <end position="99"/>
    </location>
</feature>
<dbReference type="Pfam" id="PF00931">
    <property type="entry name" value="NB-ARC"/>
    <property type="match status" value="1"/>
</dbReference>
<keyword evidence="2" id="KW-0433">Leucine-rich repeat</keyword>
<dbReference type="PANTHER" id="PTHR23155">
    <property type="entry name" value="DISEASE RESISTANCE PROTEIN RP"/>
    <property type="match status" value="1"/>
</dbReference>
<dbReference type="InterPro" id="IPR055414">
    <property type="entry name" value="LRR_R13L4/SHOC2-like"/>
</dbReference>
<protein>
    <submittedName>
        <fullName evidence="10">Disease resistance protein RPM1</fullName>
    </submittedName>
</protein>
<dbReference type="Pfam" id="PF23559">
    <property type="entry name" value="WHD_DRP"/>
    <property type="match status" value="1"/>
</dbReference>
<evidence type="ECO:0000313" key="10">
    <source>
        <dbReference type="EMBL" id="KAK1269458.1"/>
    </source>
</evidence>
<dbReference type="PANTHER" id="PTHR23155:SF1232">
    <property type="entry name" value="OS09G0270700 PROTEIN"/>
    <property type="match status" value="1"/>
</dbReference>
<dbReference type="InterPro" id="IPR044974">
    <property type="entry name" value="Disease_R_plants"/>
</dbReference>
<dbReference type="Proteomes" id="UP001179952">
    <property type="component" value="Unassembled WGS sequence"/>
</dbReference>
<feature type="domain" description="NB-ARC" evidence="6">
    <location>
        <begin position="190"/>
        <end position="359"/>
    </location>
</feature>
<evidence type="ECO:0000256" key="2">
    <source>
        <dbReference type="ARBA" id="ARBA00022614"/>
    </source>
</evidence>
<dbReference type="Gene3D" id="1.10.10.10">
    <property type="entry name" value="Winged helix-like DNA-binding domain superfamily/Winged helix DNA-binding domain"/>
    <property type="match status" value="1"/>
</dbReference>
<dbReference type="GO" id="GO:0002758">
    <property type="term" value="P:innate immune response-activating signaling pathway"/>
    <property type="evidence" value="ECO:0007669"/>
    <property type="project" value="UniProtKB-ARBA"/>
</dbReference>
<feature type="domain" description="Disease resistance R13L4/SHOC-2-like LRR" evidence="9">
    <location>
        <begin position="563"/>
        <end position="888"/>
    </location>
</feature>
<dbReference type="Gene3D" id="3.40.50.300">
    <property type="entry name" value="P-loop containing nucleotide triphosphate hydrolases"/>
    <property type="match status" value="1"/>
</dbReference>
<dbReference type="SUPFAM" id="SSF52540">
    <property type="entry name" value="P-loop containing nucleoside triphosphate hydrolases"/>
    <property type="match status" value="1"/>
</dbReference>
<dbReference type="InterPro" id="IPR036388">
    <property type="entry name" value="WH-like_DNA-bd_sf"/>
</dbReference>
<dbReference type="FunFam" id="3.40.50.300:FF:001091">
    <property type="entry name" value="Probable disease resistance protein At1g61300"/>
    <property type="match status" value="1"/>
</dbReference>
<dbReference type="GO" id="GO:0009626">
    <property type="term" value="P:plant-type hypersensitive response"/>
    <property type="evidence" value="ECO:0007669"/>
    <property type="project" value="UniProtKB-ARBA"/>
</dbReference>
<dbReference type="PRINTS" id="PR00364">
    <property type="entry name" value="DISEASERSIST"/>
</dbReference>
<feature type="domain" description="Disease resistance protein winged helix" evidence="8">
    <location>
        <begin position="448"/>
        <end position="519"/>
    </location>
</feature>
<keyword evidence="5" id="KW-0611">Plant defense</keyword>
<organism evidence="10 11">
    <name type="scientific">Acorus gramineus</name>
    <name type="common">Dwarf sweet flag</name>
    <dbReference type="NCBI Taxonomy" id="55184"/>
    <lineage>
        <taxon>Eukaryota</taxon>
        <taxon>Viridiplantae</taxon>
        <taxon>Streptophyta</taxon>
        <taxon>Embryophyta</taxon>
        <taxon>Tracheophyta</taxon>
        <taxon>Spermatophyta</taxon>
        <taxon>Magnoliopsida</taxon>
        <taxon>Liliopsida</taxon>
        <taxon>Acoraceae</taxon>
        <taxon>Acorus</taxon>
    </lineage>
</organism>
<dbReference type="InterPro" id="IPR032675">
    <property type="entry name" value="LRR_dom_sf"/>
</dbReference>
<evidence type="ECO:0000259" key="7">
    <source>
        <dbReference type="Pfam" id="PF18052"/>
    </source>
</evidence>
<dbReference type="Gene3D" id="3.80.10.10">
    <property type="entry name" value="Ribonuclease Inhibitor"/>
    <property type="match status" value="2"/>
</dbReference>